<feature type="domain" description="Mycothiol-dependent maleylpyruvate isomerase metal-binding" evidence="1">
    <location>
        <begin position="56"/>
        <end position="188"/>
    </location>
</feature>
<dbReference type="InterPro" id="IPR024344">
    <property type="entry name" value="MDMPI_metal-binding"/>
</dbReference>
<dbReference type="SUPFAM" id="SSF109854">
    <property type="entry name" value="DinB/YfiT-like putative metalloenzymes"/>
    <property type="match status" value="1"/>
</dbReference>
<evidence type="ECO:0000259" key="1">
    <source>
        <dbReference type="Pfam" id="PF11716"/>
    </source>
</evidence>
<evidence type="ECO:0000313" key="2">
    <source>
        <dbReference type="EMBL" id="TDC12162.1"/>
    </source>
</evidence>
<dbReference type="GO" id="GO:0046872">
    <property type="term" value="F:metal ion binding"/>
    <property type="evidence" value="ECO:0007669"/>
    <property type="project" value="InterPro"/>
</dbReference>
<keyword evidence="2" id="KW-0670">Pyruvate</keyword>
<keyword evidence="3" id="KW-1185">Reference proteome</keyword>
<sequence>MRSPPARDLLLATLRLVAVDNGRNVLDARPRGPGSRWRIDMDDAMRANTAAYEQTVRSTLALAATLTDDDWDRPTECPGWTVKDQLSHLVGIELDLLGDPSPDIDVPDFDHVRNDFGRSLEAAVHVRRPVPGPAVAAELADALERRLVQLPTLDPDRVVTMPDGRDGPYSRLMMVRAMDCWTHEQDVRRATGRPGNLDAPAAHCFWNLFGPALPLIVARRAKAAPGDSATFTITGPPDFRTAVRVEENGRGAPSSPGESTVELAMDWETYVRLTAGRCTPDEVTVQVTGDGALADRILAAMAITP</sequence>
<dbReference type="InterPro" id="IPR017517">
    <property type="entry name" value="Maleyloyr_isom"/>
</dbReference>
<dbReference type="EMBL" id="SMJW01000142">
    <property type="protein sequence ID" value="TDC12162.1"/>
    <property type="molecule type" value="Genomic_DNA"/>
</dbReference>
<gene>
    <name evidence="2" type="ORF">E1284_24960</name>
</gene>
<organism evidence="2 3">
    <name type="scientific">Actinomadura bangladeshensis</name>
    <dbReference type="NCBI Taxonomy" id="453573"/>
    <lineage>
        <taxon>Bacteria</taxon>
        <taxon>Bacillati</taxon>
        <taxon>Actinomycetota</taxon>
        <taxon>Actinomycetes</taxon>
        <taxon>Streptosporangiales</taxon>
        <taxon>Thermomonosporaceae</taxon>
        <taxon>Actinomadura</taxon>
    </lineage>
</organism>
<reference evidence="2 3" key="1">
    <citation type="submission" date="2019-03" db="EMBL/GenBank/DDBJ databases">
        <title>Draft genome sequences of novel Actinobacteria.</title>
        <authorList>
            <person name="Sahin N."/>
            <person name="Ay H."/>
            <person name="Saygin H."/>
        </authorList>
    </citation>
    <scope>NUCLEOTIDE SEQUENCE [LARGE SCALE GENOMIC DNA]</scope>
    <source>
        <strain evidence="2 3">DSM 45347</strain>
    </source>
</reference>
<dbReference type="OrthoDB" id="154293at2"/>
<keyword evidence="2" id="KW-0413">Isomerase</keyword>
<dbReference type="Gene3D" id="1.20.120.450">
    <property type="entry name" value="dinb family like domain"/>
    <property type="match status" value="1"/>
</dbReference>
<dbReference type="AlphaFoldDB" id="A0A4R4NXF4"/>
<name>A0A4R4NXF4_9ACTN</name>
<evidence type="ECO:0000313" key="3">
    <source>
        <dbReference type="Proteomes" id="UP000295431"/>
    </source>
</evidence>
<comment type="caution">
    <text evidence="2">The sequence shown here is derived from an EMBL/GenBank/DDBJ whole genome shotgun (WGS) entry which is preliminary data.</text>
</comment>
<dbReference type="GO" id="GO:0016853">
    <property type="term" value="F:isomerase activity"/>
    <property type="evidence" value="ECO:0007669"/>
    <property type="project" value="UniProtKB-KW"/>
</dbReference>
<protein>
    <submittedName>
        <fullName evidence="2">Maleylpyruvate isomerase family mycothiol-dependent enzyme</fullName>
    </submittedName>
</protein>
<proteinExistence type="predicted"/>
<accession>A0A4R4NXF4</accession>
<dbReference type="Proteomes" id="UP000295431">
    <property type="component" value="Unassembled WGS sequence"/>
</dbReference>
<dbReference type="Pfam" id="PF11716">
    <property type="entry name" value="MDMPI_N"/>
    <property type="match status" value="1"/>
</dbReference>
<dbReference type="NCBIfam" id="TIGR03083">
    <property type="entry name" value="maleylpyruvate isomerase family mycothiol-dependent enzyme"/>
    <property type="match status" value="1"/>
</dbReference>
<dbReference type="InterPro" id="IPR034660">
    <property type="entry name" value="DinB/YfiT-like"/>
</dbReference>